<dbReference type="SMART" id="SM00290">
    <property type="entry name" value="ZnF_UBP"/>
    <property type="match status" value="1"/>
</dbReference>
<evidence type="ECO:0000256" key="1">
    <source>
        <dbReference type="ARBA" id="ARBA00000707"/>
    </source>
</evidence>
<keyword evidence="15" id="KW-1185">Reference proteome</keyword>
<keyword evidence="6" id="KW-0677">Repeat</keyword>
<evidence type="ECO:0000256" key="6">
    <source>
        <dbReference type="ARBA" id="ARBA00022737"/>
    </source>
</evidence>
<dbReference type="PROSITE" id="PS50271">
    <property type="entry name" value="ZF_UBP"/>
    <property type="match status" value="1"/>
</dbReference>
<evidence type="ECO:0000256" key="3">
    <source>
        <dbReference type="ARBA" id="ARBA00012759"/>
    </source>
</evidence>
<protein>
    <recommendedName>
        <fullName evidence="3">ubiquitinyl hydrolase 1</fullName>
        <ecNumber evidence="3">3.4.19.12</ecNumber>
    </recommendedName>
</protein>
<dbReference type="GO" id="GO:0008270">
    <property type="term" value="F:zinc ion binding"/>
    <property type="evidence" value="ECO:0007669"/>
    <property type="project" value="UniProtKB-KW"/>
</dbReference>
<keyword evidence="10" id="KW-0788">Thiol protease</keyword>
<sequence>MGYYKRTARKGFLWCKQVKKMLPEAEEPQDKVTKLAIGVEGGFSSGPKYEIESEYAVVLLPDFDAKVPLSRLTPKLTEVCQIIIENEGVQRQEIIEEGINVWEGEARVNTRHLNLEQMDNGKRIPPWGWKCEEEGCDLKENLWLNLTDGAIMCGRSQFIQEGVMSKGRNHARLHFDLTGYPLVVKLGTITKDDADVFSYDEDESVRDPNLKKHLIHFGIDMDKTEKTEKSTLEMELDLNQNRLSVIYTSDLPRGQHAAMSPWLALKASEGASCLFRYCSVIAVVIPWEWEMCQEDGANLELVYGPGLTGIINIGSSCYISAVLHLHTGSAYSLVVVSYSYTTRKAIST</sequence>
<dbReference type="InterPro" id="IPR013083">
    <property type="entry name" value="Znf_RING/FYVE/PHD"/>
</dbReference>
<dbReference type="AlphaFoldDB" id="A0A0N4T8N8"/>
<dbReference type="EC" id="3.4.19.12" evidence="3"/>
<comment type="catalytic activity">
    <reaction evidence="1">
        <text>Thiol-dependent hydrolysis of ester, thioester, amide, peptide and isopeptide bonds formed by the C-terminal Gly of ubiquitin (a 76-residue protein attached to proteins as an intracellular targeting signal).</text>
        <dbReference type="EC" id="3.4.19.12"/>
    </reaction>
</comment>
<comment type="similarity">
    <text evidence="2">Belongs to the peptidase C19 family.</text>
</comment>
<keyword evidence="9" id="KW-0378">Hydrolase</keyword>
<keyword evidence="7 12" id="KW-0863">Zinc-finger</keyword>
<reference evidence="14 15" key="2">
    <citation type="submission" date="2018-11" db="EMBL/GenBank/DDBJ databases">
        <authorList>
            <consortium name="Pathogen Informatics"/>
        </authorList>
    </citation>
    <scope>NUCLEOTIDE SEQUENCE [LARGE SCALE GENOMIC DNA]</scope>
</reference>
<evidence type="ECO:0000313" key="14">
    <source>
        <dbReference type="EMBL" id="VDN85725.1"/>
    </source>
</evidence>
<dbReference type="Pfam" id="PF02148">
    <property type="entry name" value="zf-UBP"/>
    <property type="match status" value="1"/>
</dbReference>
<evidence type="ECO:0000256" key="12">
    <source>
        <dbReference type="PROSITE-ProRule" id="PRU00502"/>
    </source>
</evidence>
<evidence type="ECO:0000256" key="9">
    <source>
        <dbReference type="ARBA" id="ARBA00022801"/>
    </source>
</evidence>
<accession>A0A0N4T8N8</accession>
<evidence type="ECO:0000256" key="2">
    <source>
        <dbReference type="ARBA" id="ARBA00009085"/>
    </source>
</evidence>
<dbReference type="EMBL" id="UZAD01002323">
    <property type="protein sequence ID" value="VDN85725.1"/>
    <property type="molecule type" value="Genomic_DNA"/>
</dbReference>
<dbReference type="Proteomes" id="UP000278627">
    <property type="component" value="Unassembled WGS sequence"/>
</dbReference>
<dbReference type="SUPFAM" id="SSF57850">
    <property type="entry name" value="RING/U-box"/>
    <property type="match status" value="1"/>
</dbReference>
<keyword evidence="8" id="KW-0833">Ubl conjugation pathway</keyword>
<evidence type="ECO:0000259" key="13">
    <source>
        <dbReference type="PROSITE" id="PS50271"/>
    </source>
</evidence>
<feature type="domain" description="UBP-type" evidence="13">
    <location>
        <begin position="107"/>
        <end position="221"/>
    </location>
</feature>
<dbReference type="Gene3D" id="3.30.40.10">
    <property type="entry name" value="Zinc/RING finger domain, C3HC4 (zinc finger)"/>
    <property type="match status" value="1"/>
</dbReference>
<dbReference type="FunFam" id="3.30.40.10:FF:000026">
    <property type="entry name" value="Ubiquitin carboxyl-terminal hydrolase"/>
    <property type="match status" value="1"/>
</dbReference>
<keyword evidence="4" id="KW-0645">Protease</keyword>
<keyword evidence="11" id="KW-0862">Zinc</keyword>
<gene>
    <name evidence="14" type="ORF">BPAG_LOCUS4539</name>
</gene>
<evidence type="ECO:0000313" key="16">
    <source>
        <dbReference type="WBParaSite" id="BPAG_0000457501-mRNA-1"/>
    </source>
</evidence>
<evidence type="ECO:0000256" key="8">
    <source>
        <dbReference type="ARBA" id="ARBA00022786"/>
    </source>
</evidence>
<name>A0A0N4T8N8_BRUPA</name>
<evidence type="ECO:0000256" key="10">
    <source>
        <dbReference type="ARBA" id="ARBA00022807"/>
    </source>
</evidence>
<dbReference type="STRING" id="6280.A0A0N4T8N8"/>
<dbReference type="GO" id="GO:0004843">
    <property type="term" value="F:cysteine-type deubiquitinase activity"/>
    <property type="evidence" value="ECO:0007669"/>
    <property type="project" value="UniProtKB-EC"/>
</dbReference>
<evidence type="ECO:0000256" key="7">
    <source>
        <dbReference type="ARBA" id="ARBA00022771"/>
    </source>
</evidence>
<proteinExistence type="inferred from homology"/>
<dbReference type="InterPro" id="IPR001607">
    <property type="entry name" value="Znf_UBP"/>
</dbReference>
<organism evidence="16">
    <name type="scientific">Brugia pahangi</name>
    <name type="common">Filarial nematode worm</name>
    <dbReference type="NCBI Taxonomy" id="6280"/>
    <lineage>
        <taxon>Eukaryota</taxon>
        <taxon>Metazoa</taxon>
        <taxon>Ecdysozoa</taxon>
        <taxon>Nematoda</taxon>
        <taxon>Chromadorea</taxon>
        <taxon>Rhabditida</taxon>
        <taxon>Spirurina</taxon>
        <taxon>Spiruromorpha</taxon>
        <taxon>Filarioidea</taxon>
        <taxon>Onchocercidae</taxon>
        <taxon>Brugia</taxon>
    </lineage>
</organism>
<evidence type="ECO:0000313" key="15">
    <source>
        <dbReference type="Proteomes" id="UP000278627"/>
    </source>
</evidence>
<reference evidence="16" key="1">
    <citation type="submission" date="2017-02" db="UniProtKB">
        <authorList>
            <consortium name="WormBaseParasite"/>
        </authorList>
    </citation>
    <scope>IDENTIFICATION</scope>
</reference>
<evidence type="ECO:0000256" key="11">
    <source>
        <dbReference type="ARBA" id="ARBA00022833"/>
    </source>
</evidence>
<dbReference type="WBParaSite" id="BPAG_0000457501-mRNA-1">
    <property type="protein sequence ID" value="BPAG_0000457501-mRNA-1"/>
    <property type="gene ID" value="BPAG_0000457501"/>
</dbReference>
<evidence type="ECO:0000256" key="5">
    <source>
        <dbReference type="ARBA" id="ARBA00022723"/>
    </source>
</evidence>
<dbReference type="GO" id="GO:0006508">
    <property type="term" value="P:proteolysis"/>
    <property type="evidence" value="ECO:0007669"/>
    <property type="project" value="UniProtKB-KW"/>
</dbReference>
<evidence type="ECO:0000256" key="4">
    <source>
        <dbReference type="ARBA" id="ARBA00022670"/>
    </source>
</evidence>
<keyword evidence="5" id="KW-0479">Metal-binding</keyword>